<gene>
    <name evidence="6" type="ORF">INT45_012743</name>
</gene>
<dbReference type="InterPro" id="IPR051959">
    <property type="entry name" value="PAK1-Kinase_Regulator"/>
</dbReference>
<feature type="repeat" description="WD" evidence="4">
    <location>
        <begin position="169"/>
        <end position="210"/>
    </location>
</feature>
<dbReference type="OrthoDB" id="308449at2759"/>
<evidence type="ECO:0000256" key="1">
    <source>
        <dbReference type="ARBA" id="ARBA00022517"/>
    </source>
</evidence>
<evidence type="ECO:0000256" key="5">
    <source>
        <dbReference type="SAM" id="MobiDB-lite"/>
    </source>
</evidence>
<reference evidence="6 7" key="1">
    <citation type="submission" date="2020-12" db="EMBL/GenBank/DDBJ databases">
        <title>Metabolic potential, ecology and presence of endohyphal bacteria is reflected in genomic diversity of Mucoromycotina.</title>
        <authorList>
            <person name="Muszewska A."/>
            <person name="Okrasinska A."/>
            <person name="Steczkiewicz K."/>
            <person name="Drgas O."/>
            <person name="Orlowska M."/>
            <person name="Perlinska-Lenart U."/>
            <person name="Aleksandrzak-Piekarczyk T."/>
            <person name="Szatraj K."/>
            <person name="Zielenkiewicz U."/>
            <person name="Pilsyk S."/>
            <person name="Malc E."/>
            <person name="Mieczkowski P."/>
            <person name="Kruszewska J.S."/>
            <person name="Biernat P."/>
            <person name="Pawlowska J."/>
        </authorList>
    </citation>
    <scope>NUCLEOTIDE SEQUENCE [LARGE SCALE GENOMIC DNA]</scope>
    <source>
        <strain evidence="6 7">CBS 142.35</strain>
    </source>
</reference>
<dbReference type="EMBL" id="JAEPRB010000053">
    <property type="protein sequence ID" value="KAG2223870.1"/>
    <property type="molecule type" value="Genomic_DNA"/>
</dbReference>
<dbReference type="CDD" id="cd00200">
    <property type="entry name" value="WD40"/>
    <property type="match status" value="1"/>
</dbReference>
<dbReference type="InterPro" id="IPR019775">
    <property type="entry name" value="WD40_repeat_CS"/>
</dbReference>
<dbReference type="InterPro" id="IPR036322">
    <property type="entry name" value="WD40_repeat_dom_sf"/>
</dbReference>
<dbReference type="PANTHER" id="PTHR44675">
    <property type="entry name" value="PAK1 INTERACTING PROTEIN 1"/>
    <property type="match status" value="1"/>
</dbReference>
<keyword evidence="1" id="KW-0690">Ribosome biogenesis</keyword>
<dbReference type="InterPro" id="IPR001680">
    <property type="entry name" value="WD40_rpt"/>
</dbReference>
<evidence type="ECO:0000313" key="6">
    <source>
        <dbReference type="EMBL" id="KAG2223870.1"/>
    </source>
</evidence>
<feature type="compositionally biased region" description="Basic and acidic residues" evidence="5">
    <location>
        <begin position="412"/>
        <end position="421"/>
    </location>
</feature>
<dbReference type="PRINTS" id="PR00320">
    <property type="entry name" value="GPROTEINBRPT"/>
</dbReference>
<organism evidence="6 7">
    <name type="scientific">Circinella minor</name>
    <dbReference type="NCBI Taxonomy" id="1195481"/>
    <lineage>
        <taxon>Eukaryota</taxon>
        <taxon>Fungi</taxon>
        <taxon>Fungi incertae sedis</taxon>
        <taxon>Mucoromycota</taxon>
        <taxon>Mucoromycotina</taxon>
        <taxon>Mucoromycetes</taxon>
        <taxon>Mucorales</taxon>
        <taxon>Lichtheimiaceae</taxon>
        <taxon>Circinella</taxon>
    </lineage>
</organism>
<feature type="region of interest" description="Disordered" evidence="5">
    <location>
        <begin position="374"/>
        <end position="421"/>
    </location>
</feature>
<dbReference type="PROSITE" id="PS50082">
    <property type="entry name" value="WD_REPEATS_2"/>
    <property type="match status" value="2"/>
</dbReference>
<evidence type="ECO:0000256" key="2">
    <source>
        <dbReference type="ARBA" id="ARBA00022574"/>
    </source>
</evidence>
<dbReference type="GO" id="GO:0042254">
    <property type="term" value="P:ribosome biogenesis"/>
    <property type="evidence" value="ECO:0007669"/>
    <property type="project" value="UniProtKB-KW"/>
</dbReference>
<keyword evidence="3" id="KW-0677">Repeat</keyword>
<dbReference type="Pfam" id="PF00400">
    <property type="entry name" value="WD40"/>
    <property type="match status" value="5"/>
</dbReference>
<keyword evidence="2 4" id="KW-0853">WD repeat</keyword>
<dbReference type="SMART" id="SM00320">
    <property type="entry name" value="WD40"/>
    <property type="match status" value="5"/>
</dbReference>
<proteinExistence type="predicted"/>
<dbReference type="PROSITE" id="PS50294">
    <property type="entry name" value="WD_REPEATS_REGION"/>
    <property type="match status" value="1"/>
</dbReference>
<accession>A0A8H7S6U6</accession>
<feature type="repeat" description="WD" evidence="4">
    <location>
        <begin position="270"/>
        <end position="296"/>
    </location>
</feature>
<dbReference type="AlphaFoldDB" id="A0A8H7S6U6"/>
<sequence>MATESKKRSRTDQETLTEKPTKKQTLEGDSALDSILLPSNAHAEDNEDFRIVTGTYERILFGINVYWKNKEEESTTTPKLRMDPIFIIPAHTGCIRTVNIGGQFLASGSTDEVIRLYDVKKRKEYGSLGGQHQGDVTDIQFYGKYMLSASDDKTICIWRKSDWEYLKTLKGHKGRVNSVAIHPSGKIALSVSTDKTVIVWNLMTARKASINKLYQEGLFVSWNKNGDKYAIMFDREIKIYNVADAEVTTTISHRSRFLCMRYYTSKTTTNKEYIISGHEDKTIRIWDASTGDLVTEFIGHKLRVKTITLIESKPSNDQDPVSILVSVSSDGVIKCWDLEAVLAKKEEEETLLGEYNTKSRVTCCTAHIGFSKSVTEQQQQKEEKQEKKSLPQQQESLEKEQQTPSKKKKNLKKETTKTKRN</sequence>
<evidence type="ECO:0000256" key="3">
    <source>
        <dbReference type="ARBA" id="ARBA00022737"/>
    </source>
</evidence>
<evidence type="ECO:0000256" key="4">
    <source>
        <dbReference type="PROSITE-ProRule" id="PRU00221"/>
    </source>
</evidence>
<feature type="compositionally biased region" description="Basic and acidic residues" evidence="5">
    <location>
        <begin position="379"/>
        <end position="389"/>
    </location>
</feature>
<name>A0A8H7S6U6_9FUNG</name>
<dbReference type="PANTHER" id="PTHR44675:SF1">
    <property type="entry name" value="P21-ACTIVATED PROTEIN KINASE-INTERACTING PROTEIN 1"/>
    <property type="match status" value="1"/>
</dbReference>
<keyword evidence="7" id="KW-1185">Reference proteome</keyword>
<comment type="caution">
    <text evidence="6">The sequence shown here is derived from an EMBL/GenBank/DDBJ whole genome shotgun (WGS) entry which is preliminary data.</text>
</comment>
<dbReference type="InterPro" id="IPR020472">
    <property type="entry name" value="WD40_PAC1"/>
</dbReference>
<dbReference type="SUPFAM" id="SSF50978">
    <property type="entry name" value="WD40 repeat-like"/>
    <property type="match status" value="1"/>
</dbReference>
<dbReference type="InterPro" id="IPR015943">
    <property type="entry name" value="WD40/YVTN_repeat-like_dom_sf"/>
</dbReference>
<dbReference type="Gene3D" id="2.130.10.10">
    <property type="entry name" value="YVTN repeat-like/Quinoprotein amine dehydrogenase"/>
    <property type="match status" value="2"/>
</dbReference>
<evidence type="ECO:0000313" key="7">
    <source>
        <dbReference type="Proteomes" id="UP000646827"/>
    </source>
</evidence>
<feature type="region of interest" description="Disordered" evidence="5">
    <location>
        <begin position="1"/>
        <end position="24"/>
    </location>
</feature>
<dbReference type="PROSITE" id="PS00678">
    <property type="entry name" value="WD_REPEATS_1"/>
    <property type="match status" value="2"/>
</dbReference>
<dbReference type="Proteomes" id="UP000646827">
    <property type="component" value="Unassembled WGS sequence"/>
</dbReference>
<protein>
    <submittedName>
        <fullName evidence="6">Uncharacterized protein</fullName>
    </submittedName>
</protein>